<dbReference type="EMBL" id="AP018400">
    <property type="protein sequence ID" value="BBA92273.1"/>
    <property type="molecule type" value="Genomic_DNA"/>
</dbReference>
<dbReference type="GO" id="GO:0004175">
    <property type="term" value="F:endopeptidase activity"/>
    <property type="evidence" value="ECO:0007669"/>
    <property type="project" value="UniProtKB-ARBA"/>
</dbReference>
<dbReference type="InterPro" id="IPR003675">
    <property type="entry name" value="Rce1/LyrA-like_dom"/>
</dbReference>
<accession>A0A2Z5U326</accession>
<evidence type="ECO:0000256" key="2">
    <source>
        <dbReference type="SAM" id="Phobius"/>
    </source>
</evidence>
<dbReference type="PANTHER" id="PTHR36435">
    <property type="entry name" value="SLR1288 PROTEIN"/>
    <property type="match status" value="1"/>
</dbReference>
<feature type="transmembrane region" description="Helical" evidence="2">
    <location>
        <begin position="44"/>
        <end position="64"/>
    </location>
</feature>
<feature type="transmembrane region" description="Helical" evidence="2">
    <location>
        <begin position="122"/>
        <end position="149"/>
    </location>
</feature>
<keyword evidence="2" id="KW-0472">Membrane</keyword>
<dbReference type="PANTHER" id="PTHR36435:SF1">
    <property type="entry name" value="CAAX AMINO TERMINAL PROTEASE FAMILY PROTEIN"/>
    <property type="match status" value="1"/>
</dbReference>
<dbReference type="GO" id="GO:0008237">
    <property type="term" value="F:metallopeptidase activity"/>
    <property type="evidence" value="ECO:0007669"/>
    <property type="project" value="UniProtKB-KW"/>
</dbReference>
<evidence type="ECO:0000259" key="3">
    <source>
        <dbReference type="Pfam" id="PF02517"/>
    </source>
</evidence>
<dbReference type="KEGG" id="srq:SR187_3320"/>
<feature type="domain" description="CAAX prenyl protease 2/Lysostaphin resistance protein A-like" evidence="3">
    <location>
        <begin position="121"/>
        <end position="214"/>
    </location>
</feature>
<keyword evidence="4" id="KW-0645">Protease</keyword>
<feature type="transmembrane region" description="Helical" evidence="2">
    <location>
        <begin position="85"/>
        <end position="102"/>
    </location>
</feature>
<keyword evidence="4" id="KW-0378">Hydrolase</keyword>
<dbReference type="AlphaFoldDB" id="A0A2Z5U326"/>
<name>A0A2Z5U326_9STRE</name>
<dbReference type="Pfam" id="PF02517">
    <property type="entry name" value="Rce1-like"/>
    <property type="match status" value="1"/>
</dbReference>
<dbReference type="Proteomes" id="UP000269331">
    <property type="component" value="Chromosome"/>
</dbReference>
<keyword evidence="2" id="KW-0812">Transmembrane</keyword>
<reference evidence="4 5" key="1">
    <citation type="journal article" date="2018" name="Genome Biol. Evol.">
        <title>Complete Genome Sequence of Streptococcus ruminantium sp. nov. GUT-187T (=DSM 104980T =JCM 31869T), the Type Strain of S. ruminantium, and Comparison with Genome Sequences of Streptococcus suis Strains.</title>
        <authorList>
            <person name="Tohya M."/>
            <person name="Sekizaki T."/>
            <person name="Miyoshi-Akiyama T."/>
        </authorList>
    </citation>
    <scope>NUCLEOTIDE SEQUENCE [LARGE SCALE GENOMIC DNA]</scope>
    <source>
        <strain evidence="4 5">GUT187T</strain>
    </source>
</reference>
<dbReference type="RefSeq" id="WP_227985763.1">
    <property type="nucleotide sequence ID" value="NZ_AP018400.1"/>
</dbReference>
<feature type="transmembrane region" description="Helical" evidence="2">
    <location>
        <begin position="205"/>
        <end position="222"/>
    </location>
</feature>
<feature type="transmembrane region" description="Helical" evidence="2">
    <location>
        <begin position="181"/>
        <end position="198"/>
    </location>
</feature>
<proteinExistence type="inferred from homology"/>
<keyword evidence="2" id="KW-1133">Transmembrane helix</keyword>
<sequence>MNYVKHSVLVFLYFLAYQFVASFLMVGIALKKVPNFPPQLIESIVFWGAIIGVILSTAFTIVLWKFIYLRKTIDYRVESSWFHKLYWPILLYIAFVMFQFLVPVSESPNQKLVVEFVRFYPVIAFFSVVIFAPILEELIFRGVLGTYFFPKMSNMKSVGLYLVVTGVIFSVIHAPATIPQFLIYLTMGINLGWIYLIKRDIRYPIVLHFINNFLSFLLIFMGR</sequence>
<evidence type="ECO:0000313" key="4">
    <source>
        <dbReference type="EMBL" id="BBA92273.1"/>
    </source>
</evidence>
<comment type="similarity">
    <text evidence="1">Belongs to the UPF0177 family.</text>
</comment>
<dbReference type="GO" id="GO:0006508">
    <property type="term" value="P:proteolysis"/>
    <property type="evidence" value="ECO:0007669"/>
    <property type="project" value="UniProtKB-KW"/>
</dbReference>
<feature type="transmembrane region" description="Helical" evidence="2">
    <location>
        <begin position="7"/>
        <end position="29"/>
    </location>
</feature>
<keyword evidence="4" id="KW-0482">Metalloprotease</keyword>
<evidence type="ECO:0000256" key="1">
    <source>
        <dbReference type="ARBA" id="ARBA00009067"/>
    </source>
</evidence>
<dbReference type="GeneID" id="52229231"/>
<gene>
    <name evidence="4" type="ORF">SR187_3320</name>
</gene>
<protein>
    <submittedName>
        <fullName evidence="4">CPBP family intramembrane metalloprotease</fullName>
    </submittedName>
</protein>
<organism evidence="4 5">
    <name type="scientific">Streptococcus ruminantium</name>
    <dbReference type="NCBI Taxonomy" id="1917441"/>
    <lineage>
        <taxon>Bacteria</taxon>
        <taxon>Bacillati</taxon>
        <taxon>Bacillota</taxon>
        <taxon>Bacilli</taxon>
        <taxon>Lactobacillales</taxon>
        <taxon>Streptococcaceae</taxon>
        <taxon>Streptococcus</taxon>
    </lineage>
</organism>
<dbReference type="InterPro" id="IPR052710">
    <property type="entry name" value="CAAX_protease"/>
</dbReference>
<feature type="transmembrane region" description="Helical" evidence="2">
    <location>
        <begin position="158"/>
        <end position="175"/>
    </location>
</feature>
<evidence type="ECO:0000313" key="5">
    <source>
        <dbReference type="Proteomes" id="UP000269331"/>
    </source>
</evidence>
<dbReference type="GO" id="GO:0080120">
    <property type="term" value="P:CAAX-box protein maturation"/>
    <property type="evidence" value="ECO:0007669"/>
    <property type="project" value="UniProtKB-ARBA"/>
</dbReference>